<evidence type="ECO:0000313" key="2">
    <source>
        <dbReference type="Proteomes" id="UP001597344"/>
    </source>
</evidence>
<sequence length="148" mass="17211">MGYIKDSPFYQDAIQEIKFSCGTYYLFDTFVVAEVDEGVLYTWDDHAQPIVEELTHLYDHNGENVVYISNRVHSYSVKPSDWIKFFRNNYRLRAYAIVSYTQKGLIASLVEKLFMRSSFKNFDNLEDAIAWAKSLTQNGDNTPKHKSA</sequence>
<protein>
    <recommendedName>
        <fullName evidence="3">STAS/SEC14 domain-containing protein</fullName>
    </recommendedName>
</protein>
<dbReference type="Proteomes" id="UP001597344">
    <property type="component" value="Unassembled WGS sequence"/>
</dbReference>
<dbReference type="EMBL" id="JBHUHY010000032">
    <property type="protein sequence ID" value="MFD2188830.1"/>
    <property type="molecule type" value="Genomic_DNA"/>
</dbReference>
<evidence type="ECO:0008006" key="3">
    <source>
        <dbReference type="Google" id="ProtNLM"/>
    </source>
</evidence>
<comment type="caution">
    <text evidence="1">The sequence shown here is derived from an EMBL/GenBank/DDBJ whole genome shotgun (WGS) entry which is preliminary data.</text>
</comment>
<proteinExistence type="predicted"/>
<gene>
    <name evidence="1" type="ORF">ACFSJT_18660</name>
</gene>
<reference evidence="2" key="1">
    <citation type="journal article" date="2019" name="Int. J. Syst. Evol. Microbiol.">
        <title>The Global Catalogue of Microorganisms (GCM) 10K type strain sequencing project: providing services to taxonomists for standard genome sequencing and annotation.</title>
        <authorList>
            <consortium name="The Broad Institute Genomics Platform"/>
            <consortium name="The Broad Institute Genome Sequencing Center for Infectious Disease"/>
            <person name="Wu L."/>
            <person name="Ma J."/>
        </authorList>
    </citation>
    <scope>NUCLEOTIDE SEQUENCE [LARGE SCALE GENOMIC DNA]</scope>
    <source>
        <strain evidence="2">DT92</strain>
    </source>
</reference>
<accession>A0ABW5B2E7</accession>
<name>A0ABW5B2E7_9FLAO</name>
<organism evidence="1 2">
    <name type="scientific">Aquimarina celericrescens</name>
    <dbReference type="NCBI Taxonomy" id="1964542"/>
    <lineage>
        <taxon>Bacteria</taxon>
        <taxon>Pseudomonadati</taxon>
        <taxon>Bacteroidota</taxon>
        <taxon>Flavobacteriia</taxon>
        <taxon>Flavobacteriales</taxon>
        <taxon>Flavobacteriaceae</taxon>
        <taxon>Aquimarina</taxon>
    </lineage>
</organism>
<dbReference type="RefSeq" id="WP_378321856.1">
    <property type="nucleotide sequence ID" value="NZ_JBHUHY010000032.1"/>
</dbReference>
<evidence type="ECO:0000313" key="1">
    <source>
        <dbReference type="EMBL" id="MFD2188830.1"/>
    </source>
</evidence>
<keyword evidence="2" id="KW-1185">Reference proteome</keyword>